<reference evidence="1" key="1">
    <citation type="submission" date="2020-05" db="EMBL/GenBank/DDBJ databases">
        <authorList>
            <person name="Chiriac C."/>
            <person name="Salcher M."/>
            <person name="Ghai R."/>
            <person name="Kavagutti S V."/>
        </authorList>
    </citation>
    <scope>NUCLEOTIDE SEQUENCE</scope>
</reference>
<organism evidence="1">
    <name type="scientific">freshwater metagenome</name>
    <dbReference type="NCBI Taxonomy" id="449393"/>
    <lineage>
        <taxon>unclassified sequences</taxon>
        <taxon>metagenomes</taxon>
        <taxon>ecological metagenomes</taxon>
    </lineage>
</organism>
<dbReference type="EMBL" id="CAFAAI010000215">
    <property type="protein sequence ID" value="CAB4804756.1"/>
    <property type="molecule type" value="Genomic_DNA"/>
</dbReference>
<sequence>MPLGYNASAFETSVTGVVSGVDAGAPVSAVAVVPSVAGAVDSVVLALEPHATRIRLNAATAARRRTVDVGAVAEFFCPFI</sequence>
<proteinExistence type="predicted"/>
<protein>
    <submittedName>
        <fullName evidence="1">Unannotated protein</fullName>
    </submittedName>
</protein>
<dbReference type="AlphaFoldDB" id="A0A6J6YC30"/>
<name>A0A6J6YC30_9ZZZZ</name>
<gene>
    <name evidence="1" type="ORF">UFOPK2992_01221</name>
</gene>
<evidence type="ECO:0000313" key="1">
    <source>
        <dbReference type="EMBL" id="CAB4804756.1"/>
    </source>
</evidence>
<accession>A0A6J6YC30</accession>